<accession>B5EHQ1</accession>
<dbReference type="eggNOG" id="COG3637">
    <property type="taxonomic scope" value="Bacteria"/>
</dbReference>
<sequence>MKKTVVASVLLMAALAMPNLSSAAPMRPGPYFSGFIGVTVPSETHAGGDFNDTVNFDPGLNIGGTAGMDFGTVRLEGEISYKEGNVDTIYFNNSPPPNRFTNTDVSLNATAFMANMFIDLHNNGPITPYLGGGVGFAILNLDDKFGDFYTSDEEVVLAYQAGGGLEVALNRQMSLDLGYRYFRTDEANFADTKMRFESHNATVGLRIKF</sequence>
<dbReference type="InterPro" id="IPR011250">
    <property type="entry name" value="OMP/PagP_B-barrel"/>
</dbReference>
<evidence type="ECO:0000313" key="4">
    <source>
        <dbReference type="EMBL" id="ACH39700.1"/>
    </source>
</evidence>
<evidence type="ECO:0000259" key="3">
    <source>
        <dbReference type="Pfam" id="PF13505"/>
    </source>
</evidence>
<dbReference type="EMBL" id="CP001124">
    <property type="protein sequence ID" value="ACH39700.1"/>
    <property type="molecule type" value="Genomic_DNA"/>
</dbReference>
<dbReference type="HOGENOM" id="CLU_057473_3_0_7"/>
<evidence type="ECO:0000313" key="5">
    <source>
        <dbReference type="Proteomes" id="UP000008825"/>
    </source>
</evidence>
<dbReference type="AlphaFoldDB" id="B5EHQ1"/>
<dbReference type="STRING" id="404380.Gbem_2694"/>
<feature type="chain" id="PRO_5002829902" evidence="2">
    <location>
        <begin position="24"/>
        <end position="209"/>
    </location>
</feature>
<proteinExistence type="predicted"/>
<dbReference type="Pfam" id="PF13505">
    <property type="entry name" value="OMP_b-brl"/>
    <property type="match status" value="1"/>
</dbReference>
<keyword evidence="5" id="KW-1185">Reference proteome</keyword>
<dbReference type="KEGG" id="gbm:Gbem_2694"/>
<dbReference type="RefSeq" id="WP_012531125.1">
    <property type="nucleotide sequence ID" value="NC_011146.1"/>
</dbReference>
<protein>
    <submittedName>
        <fullName evidence="4">Outer membrane channel, putative</fullName>
    </submittedName>
</protein>
<keyword evidence="1 2" id="KW-0732">Signal</keyword>
<gene>
    <name evidence="4" type="ordered locus">Gbem_2694</name>
</gene>
<feature type="domain" description="Outer membrane protein beta-barrel" evidence="3">
    <location>
        <begin position="8"/>
        <end position="209"/>
    </location>
</feature>
<dbReference type="InterPro" id="IPR027385">
    <property type="entry name" value="Beta-barrel_OMP"/>
</dbReference>
<reference evidence="4 5" key="2">
    <citation type="journal article" date="2010" name="BMC Genomics">
        <title>The genome of Geobacter bemidjiensis, exemplar for the subsurface clade of Geobacter species that predominate in Fe(III)-reducing subsurface environments.</title>
        <authorList>
            <person name="Aklujkar M."/>
            <person name="Young N.D."/>
            <person name="Holmes D."/>
            <person name="Chavan M."/>
            <person name="Risso C."/>
            <person name="Kiss H.E."/>
            <person name="Han C.S."/>
            <person name="Land M.L."/>
            <person name="Lovley D.R."/>
        </authorList>
    </citation>
    <scope>NUCLEOTIDE SEQUENCE [LARGE SCALE GENOMIC DNA]</scope>
    <source>
        <strain evidence="5">ATCC BAA-1014 / DSM 16622 / JCM 12645 / Bem</strain>
    </source>
</reference>
<organism evidence="4 5">
    <name type="scientific">Citrifermentans bemidjiense (strain ATCC BAA-1014 / DSM 16622 / JCM 12645 / Bem)</name>
    <name type="common">Geobacter bemidjiensis</name>
    <dbReference type="NCBI Taxonomy" id="404380"/>
    <lineage>
        <taxon>Bacteria</taxon>
        <taxon>Pseudomonadati</taxon>
        <taxon>Thermodesulfobacteriota</taxon>
        <taxon>Desulfuromonadia</taxon>
        <taxon>Geobacterales</taxon>
        <taxon>Geobacteraceae</taxon>
        <taxon>Citrifermentans</taxon>
    </lineage>
</organism>
<dbReference type="OrthoDB" id="5451288at2"/>
<reference evidence="4 5" key="1">
    <citation type="submission" date="2008-07" db="EMBL/GenBank/DDBJ databases">
        <title>Complete sequence of Geobacter bemidjiensis BEM.</title>
        <authorList>
            <consortium name="US DOE Joint Genome Institute"/>
            <person name="Lucas S."/>
            <person name="Copeland A."/>
            <person name="Lapidus A."/>
            <person name="Glavina del Rio T."/>
            <person name="Dalin E."/>
            <person name="Tice H."/>
            <person name="Bruce D."/>
            <person name="Goodwin L."/>
            <person name="Pitluck S."/>
            <person name="Kiss H."/>
            <person name="Brettin T."/>
            <person name="Detter J.C."/>
            <person name="Han C."/>
            <person name="Kuske C.R."/>
            <person name="Schmutz J."/>
            <person name="Larimer F."/>
            <person name="Land M."/>
            <person name="Hauser L."/>
            <person name="Kyrpides N."/>
            <person name="Lykidis A."/>
            <person name="Lovley D."/>
            <person name="Richardson P."/>
        </authorList>
    </citation>
    <scope>NUCLEOTIDE SEQUENCE [LARGE SCALE GENOMIC DNA]</scope>
    <source>
        <strain evidence="5">ATCC BAA-1014 / DSM 16622 / JCM 12645 / Bem</strain>
    </source>
</reference>
<feature type="signal peptide" evidence="2">
    <location>
        <begin position="1"/>
        <end position="23"/>
    </location>
</feature>
<dbReference type="Proteomes" id="UP000008825">
    <property type="component" value="Chromosome"/>
</dbReference>
<name>B5EHQ1_CITBB</name>
<dbReference type="Gene3D" id="2.40.160.20">
    <property type="match status" value="1"/>
</dbReference>
<evidence type="ECO:0000256" key="2">
    <source>
        <dbReference type="SAM" id="SignalP"/>
    </source>
</evidence>
<evidence type="ECO:0000256" key="1">
    <source>
        <dbReference type="ARBA" id="ARBA00022729"/>
    </source>
</evidence>
<dbReference type="SUPFAM" id="SSF56925">
    <property type="entry name" value="OMPA-like"/>
    <property type="match status" value="1"/>
</dbReference>